<dbReference type="PANTHER" id="PTHR46111">
    <property type="entry name" value="RIBOSOMAL RNA SMALL SUBUNIT METHYLTRANSFERASE I"/>
    <property type="match status" value="1"/>
</dbReference>
<dbReference type="Gene3D" id="3.40.1010.10">
    <property type="entry name" value="Cobalt-precorrin-4 Transmethylase, Domain 1"/>
    <property type="match status" value="1"/>
</dbReference>
<dbReference type="Proteomes" id="UP000011541">
    <property type="component" value="Chromosome"/>
</dbReference>
<organism evidence="1 2">
    <name type="scientific">Candidatus Kinetoplastidibacterium stringomonadis TCC290E</name>
    <dbReference type="NCBI Taxonomy" id="1208920"/>
    <lineage>
        <taxon>Bacteria</taxon>
        <taxon>Pseudomonadati</taxon>
        <taxon>Pseudomonadota</taxon>
        <taxon>Betaproteobacteria</taxon>
        <taxon>Candidatus Kinetoplastidibacterium</taxon>
    </lineage>
</organism>
<dbReference type="RefSeq" id="WP_015397142.1">
    <property type="nucleotide sequence ID" value="NC_020299.1"/>
</dbReference>
<dbReference type="InterPro" id="IPR008189">
    <property type="entry name" value="rRNA_ssu_MeTfrase_I"/>
</dbReference>
<protein>
    <submittedName>
        <fullName evidence="1">Putative methyltransferase</fullName>
    </submittedName>
</protein>
<dbReference type="InterPro" id="IPR035996">
    <property type="entry name" value="4pyrrol_Methylase_sf"/>
</dbReference>
<dbReference type="CDD" id="cd11649">
    <property type="entry name" value="RsmI_like"/>
    <property type="match status" value="1"/>
</dbReference>
<dbReference type="SUPFAM" id="SSF53790">
    <property type="entry name" value="Tetrapyrrole methylase"/>
    <property type="match status" value="1"/>
</dbReference>
<dbReference type="EMBL" id="CP003805">
    <property type="protein sequence ID" value="AGF48456.1"/>
    <property type="molecule type" value="Genomic_DNA"/>
</dbReference>
<sequence length="244" mass="27615">MIATLHLIPVRIGDSNPGFWMPEEALKQARKIKVYIAENAKSARSFLKDIGSLYQLNNIKIYQLSSNTTKNQISEWLSCFEECKDIGLISESGCPAIADPGSNVVLIAQSMGINIKPWTGPSSIFLSLMASGLNGQNFAFRGYPPIKSDELKRKIISWEKESNNINQTQIMIETPYRNMSLFKALLDDLNQDTLLCIASSITSECEYIKTLSVFEWKSKKTDFIYKKPTIFLFLAKFKKQSFNN</sequence>
<dbReference type="STRING" id="1208920.CONE_0715"/>
<dbReference type="PANTHER" id="PTHR46111:SF2">
    <property type="entry name" value="SAM-DEPENDENT METHYLTRANSFERASE"/>
    <property type="match status" value="1"/>
</dbReference>
<evidence type="ECO:0000313" key="2">
    <source>
        <dbReference type="Proteomes" id="UP000011541"/>
    </source>
</evidence>
<dbReference type="GO" id="GO:0008168">
    <property type="term" value="F:methyltransferase activity"/>
    <property type="evidence" value="ECO:0007669"/>
    <property type="project" value="UniProtKB-KW"/>
</dbReference>
<dbReference type="KEGG" id="kon:CONE_0715"/>
<reference evidence="1 2" key="1">
    <citation type="journal article" date="2013" name="Genome Biol. Evol.">
        <title>Genome evolution and phylogenomic analysis of candidatus kinetoplastibacterium, the betaproteobacterial endosymbionts of strigomonas and angomonas.</title>
        <authorList>
            <person name="Alves J.M."/>
            <person name="Serrano M.G."/>
            <person name="Maia da Silva F."/>
            <person name="Voegtly L.J."/>
            <person name="Matveyev A.V."/>
            <person name="Teixeira M.M."/>
            <person name="Camargo E.P."/>
            <person name="Buck G.A."/>
        </authorList>
    </citation>
    <scope>NUCLEOTIDE SEQUENCE [LARGE SCALE GENOMIC DNA]</scope>
    <source>
        <strain evidence="1 2">TCC290E</strain>
    </source>
</reference>
<keyword evidence="1" id="KW-0489">Methyltransferase</keyword>
<evidence type="ECO:0000313" key="1">
    <source>
        <dbReference type="EMBL" id="AGF48456.1"/>
    </source>
</evidence>
<name>M1LWL2_9PROT</name>
<dbReference type="OrthoDB" id="7061662at2"/>
<dbReference type="InterPro" id="IPR014777">
    <property type="entry name" value="4pyrrole_Mease_sub1"/>
</dbReference>
<keyword evidence="2" id="KW-1185">Reference proteome</keyword>
<dbReference type="PATRIC" id="fig|1208920.3.peg.446"/>
<keyword evidence="1" id="KW-0808">Transferase</keyword>
<dbReference type="Gene3D" id="3.30.950.10">
    <property type="entry name" value="Methyltransferase, Cobalt-precorrin-4 Transmethylase, Domain 2"/>
    <property type="match status" value="1"/>
</dbReference>
<dbReference type="eggNOG" id="COG0313">
    <property type="taxonomic scope" value="Bacteria"/>
</dbReference>
<dbReference type="InterPro" id="IPR014776">
    <property type="entry name" value="4pyrrole_Mease_sub2"/>
</dbReference>
<accession>M1LWL2</accession>
<gene>
    <name evidence="1" type="ORF">CONE_0715</name>
</gene>
<proteinExistence type="predicted"/>
<dbReference type="GO" id="GO:0032259">
    <property type="term" value="P:methylation"/>
    <property type="evidence" value="ECO:0007669"/>
    <property type="project" value="UniProtKB-KW"/>
</dbReference>
<dbReference type="AlphaFoldDB" id="M1LWL2"/>
<dbReference type="HOGENOM" id="CLU_044779_4_1_4"/>